<evidence type="ECO:0000256" key="3">
    <source>
        <dbReference type="ARBA" id="ARBA00023015"/>
    </source>
</evidence>
<evidence type="ECO:0000313" key="8">
    <source>
        <dbReference type="Proteomes" id="UP000053475"/>
    </source>
</evidence>
<dbReference type="AlphaFoldDB" id="A0A0C1E6G8"/>
<evidence type="ECO:0000256" key="1">
    <source>
        <dbReference type="ARBA" id="ARBA00004123"/>
    </source>
</evidence>
<evidence type="ECO:0000313" key="7">
    <source>
        <dbReference type="EMBL" id="KIA75693.1"/>
    </source>
</evidence>
<dbReference type="SMART" id="SM00906">
    <property type="entry name" value="Fungal_trans"/>
    <property type="match status" value="1"/>
</dbReference>
<feature type="domain" description="Xylanolytic transcriptional activator regulatory" evidence="6">
    <location>
        <begin position="214"/>
        <end position="293"/>
    </location>
</feature>
<dbReference type="GO" id="GO:0005634">
    <property type="term" value="C:nucleus"/>
    <property type="evidence" value="ECO:0007669"/>
    <property type="project" value="UniProtKB-SubCell"/>
</dbReference>
<dbReference type="GO" id="GO:0003677">
    <property type="term" value="F:DNA binding"/>
    <property type="evidence" value="ECO:0007669"/>
    <property type="project" value="InterPro"/>
</dbReference>
<evidence type="ECO:0000256" key="5">
    <source>
        <dbReference type="ARBA" id="ARBA00023242"/>
    </source>
</evidence>
<gene>
    <name evidence="7" type="ORF">HK57_00508</name>
</gene>
<dbReference type="GO" id="GO:0008270">
    <property type="term" value="F:zinc ion binding"/>
    <property type="evidence" value="ECO:0007669"/>
    <property type="project" value="InterPro"/>
</dbReference>
<dbReference type="EMBL" id="JOMC01000058">
    <property type="protein sequence ID" value="KIA75693.1"/>
    <property type="molecule type" value="Genomic_DNA"/>
</dbReference>
<evidence type="ECO:0000259" key="6">
    <source>
        <dbReference type="SMART" id="SM00906"/>
    </source>
</evidence>
<keyword evidence="5" id="KW-0539">Nucleus</keyword>
<accession>A0A0C1E6G8</accession>
<proteinExistence type="predicted"/>
<dbReference type="Proteomes" id="UP000053475">
    <property type="component" value="Unassembled WGS sequence"/>
</dbReference>
<comment type="caution">
    <text evidence="7">The sequence shown here is derived from an EMBL/GenBank/DDBJ whole genome shotgun (WGS) entry which is preliminary data.</text>
</comment>
<keyword evidence="4" id="KW-0804">Transcription</keyword>
<name>A0A0C1E6G8_ASPUT</name>
<evidence type="ECO:0000256" key="4">
    <source>
        <dbReference type="ARBA" id="ARBA00023163"/>
    </source>
</evidence>
<keyword evidence="3" id="KW-0805">Transcription regulation</keyword>
<dbReference type="Pfam" id="PF04082">
    <property type="entry name" value="Fungal_trans"/>
    <property type="match status" value="1"/>
</dbReference>
<dbReference type="InterPro" id="IPR050815">
    <property type="entry name" value="TF_fung"/>
</dbReference>
<dbReference type="GO" id="GO:0006351">
    <property type="term" value="P:DNA-templated transcription"/>
    <property type="evidence" value="ECO:0007669"/>
    <property type="project" value="InterPro"/>
</dbReference>
<comment type="subcellular location">
    <subcellularLocation>
        <location evidence="1">Nucleus</location>
    </subcellularLocation>
</comment>
<dbReference type="InterPro" id="IPR007219">
    <property type="entry name" value="XnlR_reg_dom"/>
</dbReference>
<keyword evidence="2" id="KW-0479">Metal-binding</keyword>
<evidence type="ECO:0000256" key="2">
    <source>
        <dbReference type="ARBA" id="ARBA00022723"/>
    </source>
</evidence>
<organism evidence="7 8">
    <name type="scientific">Aspergillus ustus</name>
    <dbReference type="NCBI Taxonomy" id="40382"/>
    <lineage>
        <taxon>Eukaryota</taxon>
        <taxon>Fungi</taxon>
        <taxon>Dikarya</taxon>
        <taxon>Ascomycota</taxon>
        <taxon>Pezizomycotina</taxon>
        <taxon>Eurotiomycetes</taxon>
        <taxon>Eurotiomycetidae</taxon>
        <taxon>Eurotiales</taxon>
        <taxon>Aspergillaceae</taxon>
        <taxon>Aspergillus</taxon>
        <taxon>Aspergillus subgen. Nidulantes</taxon>
    </lineage>
</organism>
<sequence length="530" mass="58585">MQLLQEKQATLRQASSALRLVSKSDAEVSDLQRRVRELEQHLLLPHYPARTPPETPLSSRNESALYISSNLSIQAYFLDSALGAPNRIPDVSATVPVPREISVALGGEADIQRIAATYFQTVHFYLPFVSNIKIVRHIQSVEGSLKPDVALLLLCMKLAQEVPDIHNPHSFALYDLAKDFSAKLCLRGIVSLRALQANILLLLYEIGHAIFPAAFMTVGACARQGIVLGLSEKIAPQLAGKAAHSWLDVEERRRAWWTVVILDRYVALGGRCHALCTEDPASDTPLPADDGVWNNGQIVPPELLPLSSKTSPIGMIISPFARVAQASHLLGQVIRHCDDGSNAYSDLDDIDYFNHLSHEIYTLIDILHNQDAIARLDVTVARTLCFSALFKLANHYYNNNYYYNSSHDPASPQEQHDDPGRAAAAAVNHRDRLCRSVEIIDDICGQVSILIGEIRALLTGESMKLVSPLFLSCFYLCARNLAWMLRETDDLRLGAVKGECVDLLALVESRWRVAGVYLELLKISDSGPDG</sequence>
<dbReference type="GO" id="GO:0000981">
    <property type="term" value="F:DNA-binding transcription factor activity, RNA polymerase II-specific"/>
    <property type="evidence" value="ECO:0007669"/>
    <property type="project" value="InterPro"/>
</dbReference>
<dbReference type="CDD" id="cd12148">
    <property type="entry name" value="fungal_TF_MHR"/>
    <property type="match status" value="1"/>
</dbReference>
<dbReference type="PANTHER" id="PTHR47338:SF20">
    <property type="entry name" value="ZN(II)2CYS6 TRANSCRIPTION FACTOR (EUROFUNG)"/>
    <property type="match status" value="1"/>
</dbReference>
<protein>
    <recommendedName>
        <fullName evidence="6">Xylanolytic transcriptional activator regulatory domain-containing protein</fullName>
    </recommendedName>
</protein>
<reference evidence="7 8" key="1">
    <citation type="submission" date="2014-11" db="EMBL/GenBank/DDBJ databases">
        <title>Genomics derived discovery of secondary metabolites biosynthetic gene clusters in Aspergillus ustus.</title>
        <authorList>
            <person name="Pi B."/>
            <person name="Dai F."/>
            <person name="Song X."/>
            <person name="Zhu C."/>
            <person name="Li H."/>
            <person name="Yu D."/>
        </authorList>
    </citation>
    <scope>NUCLEOTIDE SEQUENCE [LARGE SCALE GENOMIC DNA]</scope>
    <source>
        <strain evidence="7 8">3.3904</strain>
    </source>
</reference>
<keyword evidence="8" id="KW-1185">Reference proteome</keyword>
<dbReference type="PANTHER" id="PTHR47338">
    <property type="entry name" value="ZN(II)2CYS6 TRANSCRIPTION FACTOR (EUROFUNG)-RELATED"/>
    <property type="match status" value="1"/>
</dbReference>